<evidence type="ECO:0000256" key="1">
    <source>
        <dbReference type="SAM" id="MobiDB-lite"/>
    </source>
</evidence>
<reference evidence="2" key="1">
    <citation type="submission" date="2018-01" db="EMBL/GenBank/DDBJ databases">
        <title>An insight into the sialome of Amazonian anophelines.</title>
        <authorList>
            <person name="Ribeiro J.M."/>
            <person name="Scarpassa V."/>
            <person name="Calvo E."/>
        </authorList>
    </citation>
    <scope>NUCLEOTIDE SEQUENCE</scope>
</reference>
<organism evidence="2">
    <name type="scientific">Anopheles darlingi</name>
    <name type="common">Mosquito</name>
    <dbReference type="NCBI Taxonomy" id="43151"/>
    <lineage>
        <taxon>Eukaryota</taxon>
        <taxon>Metazoa</taxon>
        <taxon>Ecdysozoa</taxon>
        <taxon>Arthropoda</taxon>
        <taxon>Hexapoda</taxon>
        <taxon>Insecta</taxon>
        <taxon>Pterygota</taxon>
        <taxon>Neoptera</taxon>
        <taxon>Endopterygota</taxon>
        <taxon>Diptera</taxon>
        <taxon>Nematocera</taxon>
        <taxon>Culicoidea</taxon>
        <taxon>Culicidae</taxon>
        <taxon>Anophelinae</taxon>
        <taxon>Anopheles</taxon>
    </lineage>
</organism>
<protein>
    <submittedName>
        <fullName evidence="2">Putative secreted protein</fullName>
    </submittedName>
</protein>
<evidence type="ECO:0000313" key="2">
    <source>
        <dbReference type="EMBL" id="MBW74573.1"/>
    </source>
</evidence>
<feature type="region of interest" description="Disordered" evidence="1">
    <location>
        <begin position="26"/>
        <end position="71"/>
    </location>
</feature>
<dbReference type="AlphaFoldDB" id="A0A2M4DAF6"/>
<proteinExistence type="predicted"/>
<name>A0A2M4DAF6_ANODA</name>
<dbReference type="EMBL" id="GGFL01010395">
    <property type="protein sequence ID" value="MBW74573.1"/>
    <property type="molecule type" value="Transcribed_RNA"/>
</dbReference>
<feature type="compositionally biased region" description="Polar residues" evidence="1">
    <location>
        <begin position="45"/>
        <end position="65"/>
    </location>
</feature>
<sequence length="71" mass="8339">MHLFRIRFVRTVVCVPMFVPSFRSRRNMEPYKTSKQPKRIESTDFHSSSPNKRSGDSFPSFSSIASRHFTL</sequence>
<accession>A0A2M4DAF6</accession>